<organism evidence="10 11">
    <name type="scientific">Euphydryas editha</name>
    <name type="common">Edith's checkerspot</name>
    <dbReference type="NCBI Taxonomy" id="104508"/>
    <lineage>
        <taxon>Eukaryota</taxon>
        <taxon>Metazoa</taxon>
        <taxon>Ecdysozoa</taxon>
        <taxon>Arthropoda</taxon>
        <taxon>Hexapoda</taxon>
        <taxon>Insecta</taxon>
        <taxon>Pterygota</taxon>
        <taxon>Neoptera</taxon>
        <taxon>Endopterygota</taxon>
        <taxon>Lepidoptera</taxon>
        <taxon>Glossata</taxon>
        <taxon>Ditrysia</taxon>
        <taxon>Papilionoidea</taxon>
        <taxon>Nymphalidae</taxon>
        <taxon>Nymphalinae</taxon>
        <taxon>Euphydryas</taxon>
    </lineage>
</organism>
<name>A0AAU9UIV2_EUPED</name>
<protein>
    <submittedName>
        <fullName evidence="10">Uncharacterized protein</fullName>
    </submittedName>
</protein>
<dbReference type="GO" id="GO:0007218">
    <property type="term" value="P:neuropeptide signaling pathway"/>
    <property type="evidence" value="ECO:0007669"/>
    <property type="project" value="UniProtKB-KW"/>
</dbReference>
<dbReference type="AlphaFoldDB" id="A0AAU9UIV2"/>
<proteinExistence type="inferred from homology"/>
<dbReference type="GO" id="GO:0005576">
    <property type="term" value="C:extracellular region"/>
    <property type="evidence" value="ECO:0007669"/>
    <property type="project" value="UniProtKB-SubCell"/>
</dbReference>
<dbReference type="Pfam" id="PF06377">
    <property type="entry name" value="Adipokin_hormo"/>
    <property type="match status" value="1"/>
</dbReference>
<comment type="caution">
    <text evidence="10">The sequence shown here is derived from an EMBL/GenBank/DDBJ whole genome shotgun (WGS) entry which is preliminary data.</text>
</comment>
<keyword evidence="4" id="KW-0372">Hormone</keyword>
<keyword evidence="9" id="KW-0812">Transmembrane</keyword>
<comment type="similarity">
    <text evidence="2">Belongs to the AKH/HRTH/RPCH family.</text>
</comment>
<dbReference type="InterPro" id="IPR002047">
    <property type="entry name" value="Adipokinetic_hormone_CS"/>
</dbReference>
<feature type="transmembrane region" description="Helical" evidence="9">
    <location>
        <begin position="12"/>
        <end position="33"/>
    </location>
</feature>
<dbReference type="InterPro" id="IPR010475">
    <property type="entry name" value="AKH/RPCH_hormone"/>
</dbReference>
<evidence type="ECO:0000256" key="8">
    <source>
        <dbReference type="ARBA" id="ARBA00023320"/>
    </source>
</evidence>
<keyword evidence="8" id="KW-0527">Neuropeptide</keyword>
<evidence type="ECO:0000256" key="3">
    <source>
        <dbReference type="ARBA" id="ARBA00022525"/>
    </source>
</evidence>
<evidence type="ECO:0000313" key="11">
    <source>
        <dbReference type="Proteomes" id="UP001153954"/>
    </source>
</evidence>
<keyword evidence="6" id="KW-0027">Amidation</keyword>
<dbReference type="PROSITE" id="PS00256">
    <property type="entry name" value="AKH"/>
    <property type="match status" value="1"/>
</dbReference>
<dbReference type="GO" id="GO:0005179">
    <property type="term" value="F:hormone activity"/>
    <property type="evidence" value="ECO:0007669"/>
    <property type="project" value="UniProtKB-KW"/>
</dbReference>
<keyword evidence="7" id="KW-0873">Pyrrolidone carboxylic acid</keyword>
<sequence>MFVGFFLADQGLRSVTVLTVCVLVALVSAQVTFSRDWSGGKRSPPAVFDCDQFARLCRHFLHELKQGMSDDKLMKHRRLEPEEIAVTYEDEK</sequence>
<gene>
    <name evidence="10" type="ORF">EEDITHA_LOCUS12815</name>
</gene>
<keyword evidence="5" id="KW-0732">Signal</keyword>
<evidence type="ECO:0000256" key="2">
    <source>
        <dbReference type="ARBA" id="ARBA00006145"/>
    </source>
</evidence>
<keyword evidence="9" id="KW-1133">Transmembrane helix</keyword>
<keyword evidence="11" id="KW-1185">Reference proteome</keyword>
<accession>A0AAU9UIV2</accession>
<reference evidence="10" key="1">
    <citation type="submission" date="2022-03" db="EMBL/GenBank/DDBJ databases">
        <authorList>
            <person name="Tunstrom K."/>
        </authorList>
    </citation>
    <scope>NUCLEOTIDE SEQUENCE</scope>
</reference>
<evidence type="ECO:0000256" key="7">
    <source>
        <dbReference type="ARBA" id="ARBA00023283"/>
    </source>
</evidence>
<dbReference type="EMBL" id="CAKOGL010000018">
    <property type="protein sequence ID" value="CAH2097614.1"/>
    <property type="molecule type" value="Genomic_DNA"/>
</dbReference>
<evidence type="ECO:0000256" key="5">
    <source>
        <dbReference type="ARBA" id="ARBA00022729"/>
    </source>
</evidence>
<evidence type="ECO:0000256" key="1">
    <source>
        <dbReference type="ARBA" id="ARBA00004613"/>
    </source>
</evidence>
<evidence type="ECO:0000313" key="10">
    <source>
        <dbReference type="EMBL" id="CAH2097614.1"/>
    </source>
</evidence>
<evidence type="ECO:0000256" key="9">
    <source>
        <dbReference type="SAM" id="Phobius"/>
    </source>
</evidence>
<evidence type="ECO:0000256" key="4">
    <source>
        <dbReference type="ARBA" id="ARBA00022702"/>
    </source>
</evidence>
<keyword evidence="3" id="KW-0964">Secreted</keyword>
<dbReference type="Proteomes" id="UP001153954">
    <property type="component" value="Unassembled WGS sequence"/>
</dbReference>
<evidence type="ECO:0000256" key="6">
    <source>
        <dbReference type="ARBA" id="ARBA00022815"/>
    </source>
</evidence>
<keyword evidence="9" id="KW-0472">Membrane</keyword>
<comment type="subcellular location">
    <subcellularLocation>
        <location evidence="1">Secreted</location>
    </subcellularLocation>
</comment>